<feature type="domain" description="Maltogenic amylase-like C-terminal" evidence="5">
    <location>
        <begin position="91"/>
        <end position="145"/>
    </location>
</feature>
<evidence type="ECO:0000313" key="7">
    <source>
        <dbReference type="Proteomes" id="UP000295184"/>
    </source>
</evidence>
<dbReference type="InterPro" id="IPR013780">
    <property type="entry name" value="Glyco_hydro_b"/>
</dbReference>
<dbReference type="EMBL" id="SLUM01000020">
    <property type="protein sequence ID" value="TCL54679.1"/>
    <property type="molecule type" value="Genomic_DNA"/>
</dbReference>
<dbReference type="Gene3D" id="2.60.40.1180">
    <property type="entry name" value="Golgi alpha-mannosidase II"/>
    <property type="match status" value="1"/>
</dbReference>
<dbReference type="InterPro" id="IPR006047">
    <property type="entry name" value="GH13_cat_dom"/>
</dbReference>
<proteinExistence type="inferred from homology"/>
<evidence type="ECO:0000256" key="1">
    <source>
        <dbReference type="ARBA" id="ARBA00008061"/>
    </source>
</evidence>
<gene>
    <name evidence="6" type="ORF">EDD77_12011</name>
</gene>
<dbReference type="AlphaFoldDB" id="A0A4R1QLU2"/>
<dbReference type="PANTHER" id="PTHR10357:SF179">
    <property type="entry name" value="NEUTRAL AND BASIC AMINO ACID TRANSPORT PROTEIN RBAT"/>
    <property type="match status" value="1"/>
</dbReference>
<feature type="domain" description="Glycosyl hydrolase family 13 catalytic" evidence="4">
    <location>
        <begin position="25"/>
        <end position="89"/>
    </location>
</feature>
<evidence type="ECO:0000259" key="4">
    <source>
        <dbReference type="Pfam" id="PF00128"/>
    </source>
</evidence>
<evidence type="ECO:0000256" key="2">
    <source>
        <dbReference type="ARBA" id="ARBA00022801"/>
    </source>
</evidence>
<dbReference type="Pfam" id="PF16657">
    <property type="entry name" value="Malt_amylase_C"/>
    <property type="match status" value="1"/>
</dbReference>
<dbReference type="Gene3D" id="3.20.20.80">
    <property type="entry name" value="Glycosidases"/>
    <property type="match status" value="1"/>
</dbReference>
<dbReference type="GO" id="GO:0009313">
    <property type="term" value="P:oligosaccharide catabolic process"/>
    <property type="evidence" value="ECO:0007669"/>
    <property type="project" value="TreeGrafter"/>
</dbReference>
<dbReference type="GO" id="GO:0004556">
    <property type="term" value="F:alpha-amylase activity"/>
    <property type="evidence" value="ECO:0007669"/>
    <property type="project" value="TreeGrafter"/>
</dbReference>
<dbReference type="STRING" id="1650663.GCA_001486665_00718"/>
<evidence type="ECO:0000256" key="3">
    <source>
        <dbReference type="ARBA" id="ARBA00023295"/>
    </source>
</evidence>
<dbReference type="Pfam" id="PF00128">
    <property type="entry name" value="Alpha-amylase"/>
    <property type="match status" value="1"/>
</dbReference>
<organism evidence="6 7">
    <name type="scientific">Allofournierella massiliensis</name>
    <dbReference type="NCBI Taxonomy" id="1650663"/>
    <lineage>
        <taxon>Bacteria</taxon>
        <taxon>Bacillati</taxon>
        <taxon>Bacillota</taxon>
        <taxon>Clostridia</taxon>
        <taxon>Eubacteriales</taxon>
        <taxon>Oscillospiraceae</taxon>
        <taxon>Allofournierella</taxon>
    </lineage>
</organism>
<dbReference type="SUPFAM" id="SSF51445">
    <property type="entry name" value="(Trans)glycosidases"/>
    <property type="match status" value="1"/>
</dbReference>
<dbReference type="OrthoDB" id="9805159at2"/>
<sequence length="165" mass="18752">MASSTAGAPRKALFMVTIKDIADIANARTPMQWDDSPYAGFSDVEPWIEVNENYHQINAANQLADPDSVFHYYQKLIRLRKEHPVIVYGHYELLDADNEAVFTYTREYQGKKLLCVCNFTGENQTVELPEEFRTGAAKRLIGNYPEQETPGALRPWEALVLLIGE</sequence>
<reference evidence="6 7" key="1">
    <citation type="submission" date="2019-03" db="EMBL/GenBank/DDBJ databases">
        <title>Genomic Encyclopedia of Type Strains, Phase IV (KMG-IV): sequencing the most valuable type-strain genomes for metagenomic binning, comparative biology and taxonomic classification.</title>
        <authorList>
            <person name="Goeker M."/>
        </authorList>
    </citation>
    <scope>NUCLEOTIDE SEQUENCE [LARGE SCALE GENOMIC DNA]</scope>
    <source>
        <strain evidence="6 7">DSM 100451</strain>
    </source>
</reference>
<protein>
    <submittedName>
        <fullName evidence="6">Maltogenic amylase-like enzyme</fullName>
    </submittedName>
</protein>
<dbReference type="InterPro" id="IPR017853">
    <property type="entry name" value="GH"/>
</dbReference>
<accession>A0A4R1QLU2</accession>
<evidence type="ECO:0000259" key="5">
    <source>
        <dbReference type="Pfam" id="PF16657"/>
    </source>
</evidence>
<dbReference type="PANTHER" id="PTHR10357">
    <property type="entry name" value="ALPHA-AMYLASE FAMILY MEMBER"/>
    <property type="match status" value="1"/>
</dbReference>
<comment type="similarity">
    <text evidence="1">Belongs to the glycosyl hydrolase 13 family.</text>
</comment>
<name>A0A4R1QLU2_9FIRM</name>
<dbReference type="FunFam" id="2.60.40.1180:FF:000007">
    <property type="entry name" value="Sucrose isomerase"/>
    <property type="match status" value="1"/>
</dbReference>
<dbReference type="InterPro" id="IPR032091">
    <property type="entry name" value="Malt_amylase-like_C"/>
</dbReference>
<keyword evidence="3" id="KW-0326">Glycosidase</keyword>
<dbReference type="Proteomes" id="UP000295184">
    <property type="component" value="Unassembled WGS sequence"/>
</dbReference>
<evidence type="ECO:0000313" key="6">
    <source>
        <dbReference type="EMBL" id="TCL54679.1"/>
    </source>
</evidence>
<dbReference type="SUPFAM" id="SSF51011">
    <property type="entry name" value="Glycosyl hydrolase domain"/>
    <property type="match status" value="1"/>
</dbReference>
<comment type="caution">
    <text evidence="6">The sequence shown here is derived from an EMBL/GenBank/DDBJ whole genome shotgun (WGS) entry which is preliminary data.</text>
</comment>
<keyword evidence="2" id="KW-0378">Hydrolase</keyword>